<gene>
    <name evidence="1" type="ORF">L6452_19047</name>
</gene>
<keyword evidence="2" id="KW-1185">Reference proteome</keyword>
<comment type="caution">
    <text evidence="1">The sequence shown here is derived from an EMBL/GenBank/DDBJ whole genome shotgun (WGS) entry which is preliminary data.</text>
</comment>
<evidence type="ECO:0000313" key="1">
    <source>
        <dbReference type="EMBL" id="KAI3718190.1"/>
    </source>
</evidence>
<reference evidence="1 2" key="2">
    <citation type="journal article" date="2022" name="Mol. Ecol. Resour.">
        <title>The genomes of chicory, endive, great burdock and yacon provide insights into Asteraceae paleo-polyploidization history and plant inulin production.</title>
        <authorList>
            <person name="Fan W."/>
            <person name="Wang S."/>
            <person name="Wang H."/>
            <person name="Wang A."/>
            <person name="Jiang F."/>
            <person name="Liu H."/>
            <person name="Zhao H."/>
            <person name="Xu D."/>
            <person name="Zhang Y."/>
        </authorList>
    </citation>
    <scope>NUCLEOTIDE SEQUENCE [LARGE SCALE GENOMIC DNA]</scope>
    <source>
        <strain evidence="2">cv. Niubang</strain>
    </source>
</reference>
<proteinExistence type="predicted"/>
<reference evidence="2" key="1">
    <citation type="journal article" date="2022" name="Mol. Ecol. Resour.">
        <title>The genomes of chicory, endive, great burdock and yacon provide insights into Asteraceae palaeo-polyploidization history and plant inulin production.</title>
        <authorList>
            <person name="Fan W."/>
            <person name="Wang S."/>
            <person name="Wang H."/>
            <person name="Wang A."/>
            <person name="Jiang F."/>
            <person name="Liu H."/>
            <person name="Zhao H."/>
            <person name="Xu D."/>
            <person name="Zhang Y."/>
        </authorList>
    </citation>
    <scope>NUCLEOTIDE SEQUENCE [LARGE SCALE GENOMIC DNA]</scope>
    <source>
        <strain evidence="2">cv. Niubang</strain>
    </source>
</reference>
<protein>
    <submittedName>
        <fullName evidence="1">Uncharacterized protein</fullName>
    </submittedName>
</protein>
<evidence type="ECO:0000313" key="2">
    <source>
        <dbReference type="Proteomes" id="UP001055879"/>
    </source>
</evidence>
<sequence>MEWLGGYLRPSGVNHVQGISPCISCIVIKEKGQALVKFFTPEDASIALSLDGRSFSGNIIKIRRPKDYVDATTGVLEKPVAGVVSVKNIIKDSPNKIFIGGISKVITSKLLMEIASAFVIIIPSVMQLPLFNVFEK</sequence>
<dbReference type="Proteomes" id="UP001055879">
    <property type="component" value="Linkage Group LG06"/>
</dbReference>
<dbReference type="EMBL" id="CM042052">
    <property type="protein sequence ID" value="KAI3718190.1"/>
    <property type="molecule type" value="Genomic_DNA"/>
</dbReference>
<accession>A0ACB9B7L3</accession>
<name>A0ACB9B7L3_ARCLA</name>
<organism evidence="1 2">
    <name type="scientific">Arctium lappa</name>
    <name type="common">Greater burdock</name>
    <name type="synonym">Lappa major</name>
    <dbReference type="NCBI Taxonomy" id="4217"/>
    <lineage>
        <taxon>Eukaryota</taxon>
        <taxon>Viridiplantae</taxon>
        <taxon>Streptophyta</taxon>
        <taxon>Embryophyta</taxon>
        <taxon>Tracheophyta</taxon>
        <taxon>Spermatophyta</taxon>
        <taxon>Magnoliopsida</taxon>
        <taxon>eudicotyledons</taxon>
        <taxon>Gunneridae</taxon>
        <taxon>Pentapetalae</taxon>
        <taxon>asterids</taxon>
        <taxon>campanulids</taxon>
        <taxon>Asterales</taxon>
        <taxon>Asteraceae</taxon>
        <taxon>Carduoideae</taxon>
        <taxon>Cardueae</taxon>
        <taxon>Arctiinae</taxon>
        <taxon>Arctium</taxon>
    </lineage>
</organism>